<dbReference type="Gene3D" id="4.10.860.10">
    <property type="entry name" value="UVR domain"/>
    <property type="match status" value="1"/>
</dbReference>
<accession>A0A1G2BEQ0</accession>
<keyword evidence="2" id="KW-0227">DNA damage</keyword>
<dbReference type="InterPro" id="IPR001943">
    <property type="entry name" value="UVR_dom"/>
</dbReference>
<dbReference type="AlphaFoldDB" id="A0A1G2BEQ0"/>
<evidence type="ECO:0000256" key="4">
    <source>
        <dbReference type="ARBA" id="ARBA00022881"/>
    </source>
</evidence>
<evidence type="ECO:0008006" key="12">
    <source>
        <dbReference type="Google" id="ProtNLM"/>
    </source>
</evidence>
<dbReference type="Gene3D" id="3.30.420.340">
    <property type="entry name" value="UvrC, RNAse H endonuclease domain"/>
    <property type="match status" value="1"/>
</dbReference>
<dbReference type="Gene3D" id="3.40.1440.10">
    <property type="entry name" value="GIY-YIG endonuclease"/>
    <property type="match status" value="1"/>
</dbReference>
<keyword evidence="4" id="KW-0267">Excision nuclease</keyword>
<keyword evidence="1" id="KW-0963">Cytoplasm</keyword>
<evidence type="ECO:0000256" key="6">
    <source>
        <dbReference type="SAM" id="Coils"/>
    </source>
</evidence>
<dbReference type="GO" id="GO:0009381">
    <property type="term" value="F:excinuclease ABC activity"/>
    <property type="evidence" value="ECO:0007669"/>
    <property type="project" value="InterPro"/>
</dbReference>
<sequence>MTKAQRLIKKASQLPVKPGVYQFFDQEQKLLYIGKAVNLRARVCSYFRAGTNLANAKKIMVSKIADIIFTIVDTPTEALLLETTLIKKHKPFFNVVMKDDKNFQYIHITPDIYPRLVTVRKINHQKNAGKFFGPYTSGTAVWHTLRLLKNIFRYCDFPPTQKKGKIIFPQRPCLDYQLHKCVGPCAQAITARAYQLIFQQIERFLKGDFQPIYQHLKKQMQVASRKQQYEQAANLRNQLRAIESLMAEQKVVATNRENADYFSLSCNAFQAAVNLFSVRQGKIIKQDIFLLQHTKNQTDQEIINSFCDQYYAQAPHRPIKKVLSTQIRRGRNRRLLAMGMANATVALQKYQLNLQKKERQAAQGLGELAQALNFPTANFHRIEIYDISHLAGKHSVGSMVVFENGLPQVTAYRKFKIKQNLGNNDFASLQEILKRRLQHLIKNDPLWPRPDLLIIDGGKGQLSSVRHVLKILKLNIPVLALAKKEEEIFVPAKTLSIKLKKDSAGYYLIQRMRDEAHRFAIGFYRRQHLKNLTASYFSH</sequence>
<evidence type="ECO:0000313" key="10">
    <source>
        <dbReference type="EMBL" id="OGY87634.1"/>
    </source>
</evidence>
<feature type="domain" description="GIY-YIG" evidence="8">
    <location>
        <begin position="16"/>
        <end position="95"/>
    </location>
</feature>
<evidence type="ECO:0000256" key="5">
    <source>
        <dbReference type="ARBA" id="ARBA00023204"/>
    </source>
</evidence>
<dbReference type="GO" id="GO:0009380">
    <property type="term" value="C:excinuclease repair complex"/>
    <property type="evidence" value="ECO:0007669"/>
    <property type="project" value="TreeGrafter"/>
</dbReference>
<name>A0A1G2BEQ0_9BACT</name>
<reference evidence="10 11" key="1">
    <citation type="journal article" date="2016" name="Nat. Commun.">
        <title>Thousands of microbial genomes shed light on interconnected biogeochemical processes in an aquifer system.</title>
        <authorList>
            <person name="Anantharaman K."/>
            <person name="Brown C.T."/>
            <person name="Hug L.A."/>
            <person name="Sharon I."/>
            <person name="Castelle C.J."/>
            <person name="Probst A.J."/>
            <person name="Thomas B.C."/>
            <person name="Singh A."/>
            <person name="Wilkins M.J."/>
            <person name="Karaoz U."/>
            <person name="Brodie E.L."/>
            <person name="Williams K.H."/>
            <person name="Hubbard S.S."/>
            <person name="Banfield J.F."/>
        </authorList>
    </citation>
    <scope>NUCLEOTIDE SEQUENCE [LARGE SCALE GENOMIC DNA]</scope>
</reference>
<dbReference type="InterPro" id="IPR038476">
    <property type="entry name" value="UvrC_RNase_H_dom_sf"/>
</dbReference>
<organism evidence="10 11">
    <name type="scientific">Candidatus Kerfeldbacteria bacterium RIFOXYB2_FULL_38_14</name>
    <dbReference type="NCBI Taxonomy" id="1798547"/>
    <lineage>
        <taxon>Bacteria</taxon>
        <taxon>Candidatus Kerfeldiibacteriota</taxon>
    </lineage>
</organism>
<dbReference type="InterPro" id="IPR035901">
    <property type="entry name" value="GIY-YIG_endonuc_sf"/>
</dbReference>
<keyword evidence="6" id="KW-0175">Coiled coil</keyword>
<feature type="coiled-coil region" evidence="6">
    <location>
        <begin position="225"/>
        <end position="252"/>
    </location>
</feature>
<dbReference type="SMART" id="SM00465">
    <property type="entry name" value="GIYc"/>
    <property type="match status" value="1"/>
</dbReference>
<dbReference type="PROSITE" id="PS50165">
    <property type="entry name" value="UVRC"/>
    <property type="match status" value="1"/>
</dbReference>
<dbReference type="Pfam" id="PF01541">
    <property type="entry name" value="GIY-YIG"/>
    <property type="match status" value="1"/>
</dbReference>
<keyword evidence="3" id="KW-0228">DNA excision</keyword>
<dbReference type="InterPro" id="IPR047296">
    <property type="entry name" value="GIY-YIG_UvrC_Cho"/>
</dbReference>
<evidence type="ECO:0000313" key="11">
    <source>
        <dbReference type="Proteomes" id="UP000176420"/>
    </source>
</evidence>
<dbReference type="PROSITE" id="PS50164">
    <property type="entry name" value="GIY_YIG"/>
    <property type="match status" value="1"/>
</dbReference>
<evidence type="ECO:0000256" key="3">
    <source>
        <dbReference type="ARBA" id="ARBA00022769"/>
    </source>
</evidence>
<dbReference type="FunFam" id="3.40.1440.10:FF:000001">
    <property type="entry name" value="UvrABC system protein C"/>
    <property type="match status" value="1"/>
</dbReference>
<comment type="caution">
    <text evidence="10">The sequence shown here is derived from an EMBL/GenBank/DDBJ whole genome shotgun (WGS) entry which is preliminary data.</text>
</comment>
<evidence type="ECO:0000256" key="2">
    <source>
        <dbReference type="ARBA" id="ARBA00022763"/>
    </source>
</evidence>
<dbReference type="PANTHER" id="PTHR30562:SF1">
    <property type="entry name" value="UVRABC SYSTEM PROTEIN C"/>
    <property type="match status" value="1"/>
</dbReference>
<dbReference type="InterPro" id="IPR050066">
    <property type="entry name" value="UvrABC_protein_C"/>
</dbReference>
<dbReference type="GO" id="GO:0006289">
    <property type="term" value="P:nucleotide-excision repair"/>
    <property type="evidence" value="ECO:0007669"/>
    <property type="project" value="InterPro"/>
</dbReference>
<dbReference type="Proteomes" id="UP000176420">
    <property type="component" value="Unassembled WGS sequence"/>
</dbReference>
<feature type="coiled-coil region" evidence="6">
    <location>
        <begin position="340"/>
        <end position="367"/>
    </location>
</feature>
<evidence type="ECO:0000259" key="7">
    <source>
        <dbReference type="PROSITE" id="PS50151"/>
    </source>
</evidence>
<evidence type="ECO:0000259" key="8">
    <source>
        <dbReference type="PROSITE" id="PS50164"/>
    </source>
</evidence>
<proteinExistence type="predicted"/>
<protein>
    <recommendedName>
        <fullName evidence="12">Excinuclease ABC subunit C</fullName>
    </recommendedName>
</protein>
<dbReference type="InterPro" id="IPR001162">
    <property type="entry name" value="UvrC_RNase_H_dom"/>
</dbReference>
<feature type="domain" description="UvrC family homology region profile" evidence="9">
    <location>
        <begin position="271"/>
        <end position="469"/>
    </location>
</feature>
<dbReference type="SUPFAM" id="SSF82771">
    <property type="entry name" value="GIY-YIG endonuclease"/>
    <property type="match status" value="1"/>
</dbReference>
<gene>
    <name evidence="10" type="ORF">A2319_04255</name>
</gene>
<keyword evidence="5" id="KW-0234">DNA repair</keyword>
<dbReference type="InterPro" id="IPR036876">
    <property type="entry name" value="UVR_dom_sf"/>
</dbReference>
<evidence type="ECO:0000259" key="9">
    <source>
        <dbReference type="PROSITE" id="PS50165"/>
    </source>
</evidence>
<dbReference type="PROSITE" id="PS50151">
    <property type="entry name" value="UVR"/>
    <property type="match status" value="1"/>
</dbReference>
<evidence type="ECO:0000256" key="1">
    <source>
        <dbReference type="ARBA" id="ARBA00022490"/>
    </source>
</evidence>
<dbReference type="Pfam" id="PF22920">
    <property type="entry name" value="UvrC_RNaseH"/>
    <property type="match status" value="1"/>
</dbReference>
<dbReference type="Pfam" id="PF02151">
    <property type="entry name" value="UVR"/>
    <property type="match status" value="1"/>
</dbReference>
<dbReference type="EMBL" id="MHKI01000006">
    <property type="protein sequence ID" value="OGY87634.1"/>
    <property type="molecule type" value="Genomic_DNA"/>
</dbReference>
<dbReference type="InterPro" id="IPR000305">
    <property type="entry name" value="GIY-YIG_endonuc"/>
</dbReference>
<dbReference type="SUPFAM" id="SSF46600">
    <property type="entry name" value="C-terminal UvrC-binding domain of UvrB"/>
    <property type="match status" value="1"/>
</dbReference>
<dbReference type="CDD" id="cd10434">
    <property type="entry name" value="GIY-YIG_UvrC_Cho"/>
    <property type="match status" value="1"/>
</dbReference>
<feature type="domain" description="UVR" evidence="7">
    <location>
        <begin position="210"/>
        <end position="245"/>
    </location>
</feature>
<dbReference type="Pfam" id="PF08459">
    <property type="entry name" value="UvrC_RNaseH_dom"/>
    <property type="match status" value="1"/>
</dbReference>
<dbReference type="PANTHER" id="PTHR30562">
    <property type="entry name" value="UVRC/OXIDOREDUCTASE"/>
    <property type="match status" value="1"/>
</dbReference>